<dbReference type="CDD" id="cd15800">
    <property type="entry name" value="PMEI-like_2"/>
    <property type="match status" value="1"/>
</dbReference>
<dbReference type="SMART" id="SM00856">
    <property type="entry name" value="PMEI"/>
    <property type="match status" value="1"/>
</dbReference>
<feature type="domain" description="Pectinesterase inhibitor" evidence="4">
    <location>
        <begin position="75"/>
        <end position="217"/>
    </location>
</feature>
<keyword evidence="7" id="KW-1185">Reference proteome</keyword>
<sequence length="230" mass="25213">MAYNNSLLLIVTLSSLLLSGHAYRYTGKSIWFTNPAPAPAPVPVTVTFETTNPVNGLFSGLNLNLKLDAKGDDTKIKAQVDNFCNGVENPGLCAETIVPLVKGQLDPLKVLDTQMSATLNRTLEVVAEIAKLLKSQKKPVGGLDVCKECYDSAVDTINESIELVKQYNVVDAYHRFGNVNSYSRTCDDTFAELEVTNPIPKEAVDDVRQHVSKTLVVLNAWVNNQNKFLV</sequence>
<evidence type="ECO:0000313" key="7">
    <source>
        <dbReference type="Proteomes" id="UP000289738"/>
    </source>
</evidence>
<name>A0A444YIQ3_ARAHY</name>
<protein>
    <recommendedName>
        <fullName evidence="4">Pectinesterase inhibitor domain-containing protein</fullName>
    </recommendedName>
</protein>
<dbReference type="SUPFAM" id="SSF101148">
    <property type="entry name" value="Plant invertase/pectin methylesterase inhibitor"/>
    <property type="match status" value="1"/>
</dbReference>
<dbReference type="EMBL" id="SDMP01000016">
    <property type="protein sequence ID" value="RYR01826.1"/>
    <property type="molecule type" value="Genomic_DNA"/>
</dbReference>
<keyword evidence="1 3" id="KW-0732">Signal</keyword>
<evidence type="ECO:0000256" key="3">
    <source>
        <dbReference type="SAM" id="SignalP"/>
    </source>
</evidence>
<evidence type="ECO:0000313" key="5">
    <source>
        <dbReference type="EMBL" id="RYR01826.1"/>
    </source>
</evidence>
<evidence type="ECO:0000313" key="6">
    <source>
        <dbReference type="EMBL" id="RYR01830.1"/>
    </source>
</evidence>
<comment type="caution">
    <text evidence="5">The sequence shown here is derived from an EMBL/GenBank/DDBJ whole genome shotgun (WGS) entry which is preliminary data.</text>
</comment>
<dbReference type="Pfam" id="PF04043">
    <property type="entry name" value="PMEI"/>
    <property type="match status" value="1"/>
</dbReference>
<reference evidence="5 7" key="1">
    <citation type="submission" date="2019-01" db="EMBL/GenBank/DDBJ databases">
        <title>Sequencing of cultivated peanut Arachis hypogaea provides insights into genome evolution and oil improvement.</title>
        <authorList>
            <person name="Chen X."/>
        </authorList>
    </citation>
    <scope>NUCLEOTIDE SEQUENCE [LARGE SCALE GENOMIC DNA]</scope>
    <source>
        <strain evidence="7">cv. Fuhuasheng</strain>
        <strain evidence="5">GDAAS-fuhuasheng2018</strain>
        <tissue evidence="5">Leaves</tissue>
    </source>
</reference>
<dbReference type="NCBIfam" id="TIGR01614">
    <property type="entry name" value="PME_inhib"/>
    <property type="match status" value="1"/>
</dbReference>
<evidence type="ECO:0000256" key="2">
    <source>
        <dbReference type="ARBA" id="ARBA00038471"/>
    </source>
</evidence>
<dbReference type="PANTHER" id="PTHR31080">
    <property type="entry name" value="PECTINESTERASE INHIBITOR-LIKE"/>
    <property type="match status" value="1"/>
</dbReference>
<dbReference type="EMBL" id="SDMP01000016">
    <property type="protein sequence ID" value="RYR01830.1"/>
    <property type="molecule type" value="Genomic_DNA"/>
</dbReference>
<dbReference type="GO" id="GO:0004857">
    <property type="term" value="F:enzyme inhibitor activity"/>
    <property type="evidence" value="ECO:0007669"/>
    <property type="project" value="InterPro"/>
</dbReference>
<dbReference type="InterPro" id="IPR051955">
    <property type="entry name" value="PME_Inhibitor"/>
</dbReference>
<dbReference type="OrthoDB" id="770764at2759"/>
<dbReference type="InterPro" id="IPR035513">
    <property type="entry name" value="Invertase/methylesterase_inhib"/>
</dbReference>
<proteinExistence type="inferred from homology"/>
<organism evidence="5 7">
    <name type="scientific">Arachis hypogaea</name>
    <name type="common">Peanut</name>
    <dbReference type="NCBI Taxonomy" id="3818"/>
    <lineage>
        <taxon>Eukaryota</taxon>
        <taxon>Viridiplantae</taxon>
        <taxon>Streptophyta</taxon>
        <taxon>Embryophyta</taxon>
        <taxon>Tracheophyta</taxon>
        <taxon>Spermatophyta</taxon>
        <taxon>Magnoliopsida</taxon>
        <taxon>eudicotyledons</taxon>
        <taxon>Gunneridae</taxon>
        <taxon>Pentapetalae</taxon>
        <taxon>rosids</taxon>
        <taxon>fabids</taxon>
        <taxon>Fabales</taxon>
        <taxon>Fabaceae</taxon>
        <taxon>Papilionoideae</taxon>
        <taxon>50 kb inversion clade</taxon>
        <taxon>dalbergioids sensu lato</taxon>
        <taxon>Dalbergieae</taxon>
        <taxon>Pterocarpus clade</taxon>
        <taxon>Arachis</taxon>
    </lineage>
</organism>
<evidence type="ECO:0000259" key="4">
    <source>
        <dbReference type="SMART" id="SM00856"/>
    </source>
</evidence>
<feature type="signal peptide" evidence="3">
    <location>
        <begin position="1"/>
        <end position="22"/>
    </location>
</feature>
<evidence type="ECO:0000256" key="1">
    <source>
        <dbReference type="ARBA" id="ARBA00022729"/>
    </source>
</evidence>
<dbReference type="PANTHER" id="PTHR31080:SF68">
    <property type="entry name" value="PLANT INVERTASE_PECTIN METHYLESTERASE INHIBITOR SUPERFAMILY PROTEIN"/>
    <property type="match status" value="1"/>
</dbReference>
<dbReference type="Gene3D" id="1.20.140.40">
    <property type="entry name" value="Invertase/pectin methylesterase inhibitor family protein"/>
    <property type="match status" value="1"/>
</dbReference>
<comment type="similarity">
    <text evidence="2">Belongs to the PMEI family.</text>
</comment>
<dbReference type="Proteomes" id="UP000289738">
    <property type="component" value="Chromosome B06"/>
</dbReference>
<gene>
    <name evidence="5" type="ORF">Ahy_B06g080691</name>
    <name evidence="6" type="ORF">Ahy_B06g080693</name>
</gene>
<dbReference type="SMR" id="A0A444YIQ3"/>
<dbReference type="AlphaFoldDB" id="A0A444YIQ3"/>
<dbReference type="Gramene" id="arahy.Tifrunner.gnm2.ann2.Ah16g096600.1">
    <property type="protein sequence ID" value="arahy.Tifrunner.gnm2.ann2.Ah16g096600.1-CDS-1"/>
    <property type="gene ID" value="arahy.Tifrunner.gnm2.ann2.Ah16g096600"/>
</dbReference>
<dbReference type="InterPro" id="IPR006501">
    <property type="entry name" value="Pectinesterase_inhib_dom"/>
</dbReference>
<accession>A0A444YIQ3</accession>
<dbReference type="Gramene" id="arahy.Tifrunner.gnm2.ann2.Ah16g096000.1">
    <property type="protein sequence ID" value="arahy.Tifrunner.gnm2.ann2.Ah16g096000.1-CDS-1"/>
    <property type="gene ID" value="arahy.Tifrunner.gnm2.ann2.Ah16g096000"/>
</dbReference>
<feature type="chain" id="PRO_5033822302" description="Pectinesterase inhibitor domain-containing protein" evidence="3">
    <location>
        <begin position="23"/>
        <end position="230"/>
    </location>
</feature>